<dbReference type="EMBL" id="AGWY01000001">
    <property type="protein sequence ID" value="EKS42791.1"/>
    <property type="molecule type" value="Genomic_DNA"/>
</dbReference>
<reference evidence="2 3" key="1">
    <citation type="submission" date="2012-04" db="EMBL/GenBank/DDBJ databases">
        <title>The Genome Sequence of Afipia clevelandensis ATCC 49720.</title>
        <authorList>
            <consortium name="The Broad Institute Genome Sequencing Platform"/>
            <person name="Earl A."/>
            <person name="Ward D."/>
            <person name="Feldgarden M."/>
            <person name="Gevers D."/>
            <person name="Huys G."/>
            <person name="Walker B."/>
            <person name="Young S.K."/>
            <person name="Zeng Q."/>
            <person name="Gargeya S."/>
            <person name="Fitzgerald M."/>
            <person name="Haas B."/>
            <person name="Abouelleil A."/>
            <person name="Alvarado L."/>
            <person name="Arachchi H.M."/>
            <person name="Berlin A."/>
            <person name="Chapman S.B."/>
            <person name="Goldberg J."/>
            <person name="Griggs A."/>
            <person name="Gujja S."/>
            <person name="Hansen M."/>
            <person name="Howarth C."/>
            <person name="Imamovic A."/>
            <person name="Larimer J."/>
            <person name="McCowen C."/>
            <person name="Montmayeur A."/>
            <person name="Murphy C."/>
            <person name="Neiman D."/>
            <person name="Pearson M."/>
            <person name="Priest M."/>
            <person name="Roberts A."/>
            <person name="Saif S."/>
            <person name="Shea T."/>
            <person name="Sisk P."/>
            <person name="Sykes S."/>
            <person name="Wortman J."/>
            <person name="Nusbaum C."/>
            <person name="Birren B."/>
        </authorList>
    </citation>
    <scope>NUCLEOTIDE SEQUENCE [LARGE SCALE GENOMIC DNA]</scope>
    <source>
        <strain evidence="2 3">ATCC 49720</strain>
    </source>
</reference>
<dbReference type="AlphaFoldDB" id="K8PMI0"/>
<gene>
    <name evidence="2" type="ORF">HMPREF9696_00334</name>
</gene>
<accession>K8PMI0</accession>
<sequence>MLNAAWLIVHLIANSVPSMPAVAAQAGVSCTYQACMAKCGRLNGTICNSYCDAKIRQRVAGGVCKAPDDLAGLQDQRY</sequence>
<proteinExistence type="predicted"/>
<dbReference type="Proteomes" id="UP000001095">
    <property type="component" value="Unassembled WGS sequence"/>
</dbReference>
<organism evidence="2 3">
    <name type="scientific">Afipia clevelandensis ATCC 49720</name>
    <dbReference type="NCBI Taxonomy" id="883079"/>
    <lineage>
        <taxon>Bacteria</taxon>
        <taxon>Pseudomonadati</taxon>
        <taxon>Pseudomonadota</taxon>
        <taxon>Alphaproteobacteria</taxon>
        <taxon>Hyphomicrobiales</taxon>
        <taxon>Nitrobacteraceae</taxon>
        <taxon>Afipia</taxon>
    </lineage>
</organism>
<dbReference type="RefSeq" id="WP_002711200.1">
    <property type="nucleotide sequence ID" value="NZ_KB375281.1"/>
</dbReference>
<comment type="caution">
    <text evidence="2">The sequence shown here is derived from an EMBL/GenBank/DDBJ whole genome shotgun (WGS) entry which is preliminary data.</text>
</comment>
<feature type="chain" id="PRO_5003920116" evidence="1">
    <location>
        <begin position="24"/>
        <end position="78"/>
    </location>
</feature>
<protein>
    <submittedName>
        <fullName evidence="2">Uncharacterized protein</fullName>
    </submittedName>
</protein>
<dbReference type="PATRIC" id="fig|883079.3.peg.347"/>
<dbReference type="OrthoDB" id="8129763at2"/>
<evidence type="ECO:0000313" key="3">
    <source>
        <dbReference type="Proteomes" id="UP000001095"/>
    </source>
</evidence>
<name>K8PMI0_9BRAD</name>
<keyword evidence="1" id="KW-0732">Signal</keyword>
<feature type="signal peptide" evidence="1">
    <location>
        <begin position="1"/>
        <end position="23"/>
    </location>
</feature>
<evidence type="ECO:0000256" key="1">
    <source>
        <dbReference type="SAM" id="SignalP"/>
    </source>
</evidence>
<evidence type="ECO:0000313" key="2">
    <source>
        <dbReference type="EMBL" id="EKS42791.1"/>
    </source>
</evidence>
<dbReference type="HOGENOM" id="CLU_2614100_0_0_5"/>
<keyword evidence="3" id="KW-1185">Reference proteome</keyword>